<keyword evidence="2" id="KW-1185">Reference proteome</keyword>
<proteinExistence type="predicted"/>
<reference evidence="1" key="1">
    <citation type="submission" date="2024-02" db="EMBL/GenBank/DDBJ databases">
        <authorList>
            <consortium name="ELIXIR-Norway"/>
            <consortium name="Elixir Norway"/>
        </authorList>
    </citation>
    <scope>NUCLEOTIDE SEQUENCE</scope>
</reference>
<sequence>MRAEQRSKLQASKQRSGTLSRRRRDGSNAAAALKVLCAKKRRASEQDEQGKRGVDGARGRPGPTTARALRARTKDRAPGPAGPGPHQHGSILQKIRPTRGSRWLSQTG</sequence>
<name>A0ABP0W996_9BRYO</name>
<evidence type="ECO:0000313" key="1">
    <source>
        <dbReference type="EMBL" id="CAK9262997.1"/>
    </source>
</evidence>
<gene>
    <name evidence="1" type="ORF">CSSPJE1EN1_LOCUS8475</name>
</gene>
<dbReference type="Proteomes" id="UP001497444">
    <property type="component" value="Chromosome 15"/>
</dbReference>
<dbReference type="EMBL" id="OZ020110">
    <property type="protein sequence ID" value="CAK9262997.1"/>
    <property type="molecule type" value="Genomic_DNA"/>
</dbReference>
<organism evidence="1 2">
    <name type="scientific">Sphagnum jensenii</name>
    <dbReference type="NCBI Taxonomy" id="128206"/>
    <lineage>
        <taxon>Eukaryota</taxon>
        <taxon>Viridiplantae</taxon>
        <taxon>Streptophyta</taxon>
        <taxon>Embryophyta</taxon>
        <taxon>Bryophyta</taxon>
        <taxon>Sphagnophytina</taxon>
        <taxon>Sphagnopsida</taxon>
        <taxon>Sphagnales</taxon>
        <taxon>Sphagnaceae</taxon>
        <taxon>Sphagnum</taxon>
    </lineage>
</organism>
<evidence type="ECO:0000313" key="2">
    <source>
        <dbReference type="Proteomes" id="UP001497444"/>
    </source>
</evidence>
<protein>
    <submittedName>
        <fullName evidence="1">Uncharacterized protein</fullName>
    </submittedName>
</protein>
<accession>A0ABP0W996</accession>